<feature type="domain" description="IrrE N-terminal-like" evidence="2">
    <location>
        <begin position="66"/>
        <end position="174"/>
    </location>
</feature>
<evidence type="ECO:0000313" key="6">
    <source>
        <dbReference type="Proteomes" id="UP000278081"/>
    </source>
</evidence>
<protein>
    <submittedName>
        <fullName evidence="4">ImmA/IrrE family metallo-endopeptidase</fullName>
    </submittedName>
</protein>
<evidence type="ECO:0000259" key="2">
    <source>
        <dbReference type="Pfam" id="PF06114"/>
    </source>
</evidence>
<dbReference type="Proteomes" id="UP000220768">
    <property type="component" value="Unassembled WGS sequence"/>
</dbReference>
<dbReference type="PANTHER" id="PTHR43236:SF1">
    <property type="entry name" value="BLL7220 PROTEIN"/>
    <property type="match status" value="1"/>
</dbReference>
<dbReference type="EMBL" id="NWSV01000021">
    <property type="protein sequence ID" value="PDT01612.1"/>
    <property type="molecule type" value="Genomic_DNA"/>
</dbReference>
<evidence type="ECO:0000313" key="4">
    <source>
        <dbReference type="EMBL" id="RUM01199.1"/>
    </source>
</evidence>
<dbReference type="AlphaFoldDB" id="A0A2A6J6N3"/>
<accession>A0A2A6J6N3</accession>
<keyword evidence="5" id="KW-1185">Reference proteome</keyword>
<dbReference type="EMBL" id="RJTJ01000023">
    <property type="protein sequence ID" value="RUM01199.1"/>
    <property type="molecule type" value="Genomic_DNA"/>
</dbReference>
<comment type="caution">
    <text evidence="3">The sequence shown here is derived from an EMBL/GenBank/DDBJ whole genome shotgun (WGS) entry which is preliminary data.</text>
</comment>
<feature type="region of interest" description="Disordered" evidence="1">
    <location>
        <begin position="279"/>
        <end position="301"/>
    </location>
</feature>
<evidence type="ECO:0000313" key="5">
    <source>
        <dbReference type="Proteomes" id="UP000220768"/>
    </source>
</evidence>
<sequence length="301" mass="34645">MSVMRMDLADTGSPEGLVSLILKHEPNFRVPVPIEELALQLEIEEIAELETEGFEGGLITDSNRSCGIILVKRGVNQTRRRFTIGHELGHFLIANHVPDEDGRFLCSRQDLQTLSAKEGDRRAKMEVEANRFSSLILMPPPKLRECFRKQPSPSLEHVFQLAEEFQVSKEAMARAYADYHPESLAFIIVKDGKVGRIYHNRKRFPFITASRSKPVPQGSLFYRTNLRVGTPSEINERLPDLWIDVPRGQRAPTLSEQVCLQKNGYALIMLWHEECDEEQEEREDMTARDRWRAQQEKYQKG</sequence>
<evidence type="ECO:0000313" key="3">
    <source>
        <dbReference type="EMBL" id="PDT01612.1"/>
    </source>
</evidence>
<dbReference type="OrthoDB" id="9794834at2"/>
<dbReference type="Gene3D" id="1.10.10.2910">
    <property type="match status" value="1"/>
</dbReference>
<dbReference type="Pfam" id="PF06114">
    <property type="entry name" value="Peptidase_M78"/>
    <property type="match status" value="1"/>
</dbReference>
<dbReference type="InterPro" id="IPR010359">
    <property type="entry name" value="IrrE_HExxH"/>
</dbReference>
<name>A0A2A6J6N3_9HYPH</name>
<reference evidence="3 5" key="1">
    <citation type="submission" date="2017-09" db="EMBL/GenBank/DDBJ databases">
        <title>Comparative genomics of rhizobia isolated from Phaseolus vulgaris in China.</title>
        <authorList>
            <person name="Tong W."/>
        </authorList>
    </citation>
    <scope>NUCLEOTIDE SEQUENCE [LARGE SCALE GENOMIC DNA]</scope>
    <source>
        <strain evidence="3 5">C5</strain>
    </source>
</reference>
<dbReference type="InterPro" id="IPR052345">
    <property type="entry name" value="Rad_response_metalloprotease"/>
</dbReference>
<gene>
    <name evidence="3" type="ORF">CO666_24260</name>
    <name evidence="4" type="ORF">EFR84_23410</name>
</gene>
<organism evidence="3 5">
    <name type="scientific">Rhizobium chutanense</name>
    <dbReference type="NCBI Taxonomy" id="2035448"/>
    <lineage>
        <taxon>Bacteria</taxon>
        <taxon>Pseudomonadati</taxon>
        <taxon>Pseudomonadota</taxon>
        <taxon>Alphaproteobacteria</taxon>
        <taxon>Hyphomicrobiales</taxon>
        <taxon>Rhizobiaceae</taxon>
        <taxon>Rhizobium/Agrobacterium group</taxon>
        <taxon>Rhizobium</taxon>
    </lineage>
</organism>
<reference evidence="4 6" key="2">
    <citation type="submission" date="2018-11" db="EMBL/GenBank/DDBJ databases">
        <title>Rhizobium chutanense sp. nov., isolated from root nodules of Phaseolus vulgaris in China.</title>
        <authorList>
            <person name="Huo Y."/>
        </authorList>
    </citation>
    <scope>NUCLEOTIDE SEQUENCE [LARGE SCALE GENOMIC DNA]</scope>
    <source>
        <strain evidence="4 6">C16</strain>
    </source>
</reference>
<proteinExistence type="predicted"/>
<dbReference type="PANTHER" id="PTHR43236">
    <property type="entry name" value="ANTITOXIN HIGA1"/>
    <property type="match status" value="1"/>
</dbReference>
<dbReference type="Proteomes" id="UP000278081">
    <property type="component" value="Unassembled WGS sequence"/>
</dbReference>
<dbReference type="RefSeq" id="WP_097614706.1">
    <property type="nucleotide sequence ID" value="NZ_ML133770.1"/>
</dbReference>
<feature type="compositionally biased region" description="Basic and acidic residues" evidence="1">
    <location>
        <begin position="284"/>
        <end position="301"/>
    </location>
</feature>
<accession>A0A3S0S863</accession>
<evidence type="ECO:0000256" key="1">
    <source>
        <dbReference type="SAM" id="MobiDB-lite"/>
    </source>
</evidence>